<dbReference type="Proteomes" id="UP000054691">
    <property type="component" value="Unassembled WGS sequence"/>
</dbReference>
<evidence type="ECO:0000256" key="5">
    <source>
        <dbReference type="ARBA" id="ARBA00023136"/>
    </source>
</evidence>
<dbReference type="InterPro" id="IPR029787">
    <property type="entry name" value="Nucleotide_cyclase"/>
</dbReference>
<dbReference type="CDD" id="cd07302">
    <property type="entry name" value="CHD"/>
    <property type="match status" value="1"/>
</dbReference>
<dbReference type="PROSITE" id="PS50125">
    <property type="entry name" value="GUANYLATE_CYCLASE_2"/>
    <property type="match status" value="1"/>
</dbReference>
<evidence type="ECO:0000256" key="6">
    <source>
        <dbReference type="SAM" id="Phobius"/>
    </source>
</evidence>
<dbReference type="GO" id="GO:0005886">
    <property type="term" value="C:plasma membrane"/>
    <property type="evidence" value="ECO:0007669"/>
    <property type="project" value="UniProtKB-SubCell"/>
</dbReference>
<dbReference type="SUPFAM" id="SSF55073">
    <property type="entry name" value="Nucleotide cyclase"/>
    <property type="match status" value="1"/>
</dbReference>
<evidence type="ECO:0000313" key="10">
    <source>
        <dbReference type="Proteomes" id="UP000054691"/>
    </source>
</evidence>
<dbReference type="InterPro" id="IPR029151">
    <property type="entry name" value="Sensor-like_sf"/>
</dbReference>
<name>A0A378JC46_9GAMM</name>
<dbReference type="InterPro" id="IPR001054">
    <property type="entry name" value="A/G_cyclase"/>
</dbReference>
<dbReference type="EMBL" id="UGOB01000001">
    <property type="protein sequence ID" value="STX44658.1"/>
    <property type="molecule type" value="Genomic_DNA"/>
</dbReference>
<evidence type="ECO:0000259" key="7">
    <source>
        <dbReference type="PROSITE" id="PS50125"/>
    </source>
</evidence>
<feature type="transmembrane region" description="Helical" evidence="6">
    <location>
        <begin position="338"/>
        <end position="356"/>
    </location>
</feature>
<dbReference type="Pfam" id="PF02743">
    <property type="entry name" value="dCache_1"/>
    <property type="match status" value="1"/>
</dbReference>
<dbReference type="OrthoDB" id="9806704at2"/>
<sequence>MIHPIKVSIYLCIITLFVLLLSLVGSTIISINYVALNKILSSSAHNSIEQTSELIRNHISNYLRPLNHDLIQIQYMITHDIIDDRDEFEAYIFNIVRENPGISAAYYATLNGDVYGVDRQEQGIIAVDIITNSVKPPRKIRYDYDDQGHFLKKTTLTINYDPRTRPWYQEAVKAKKLVWTNIYKFHSFTKNTYYTYGITATVPIYDKHNKLQGVLGMDIAINSIQRFINKLQVTPNSIIYITNEKNQIIAYRNPKQLLDIRGEKLTPKDLRFKIPIPFSELDRSDQQTPITFYEYNNQQFFLVNQPIFNANSEKIWHITIIVPASDVLSPLRSLSIKILFLTVFVLILGVLIARLVSQKISRPIIKLSKDAQEITQLKLHPKPLLKTMIKEISYMDKSLSNMRSSLASFQRYVPSSLVKKLLRSGKIAKVGGEHQNITILFSDIKDFTKLAEATPPKKLMNYLSEYFQLMTDTVLIHQGILDKYIGDAIMALWNTPLPDADHILHACQTAVSMIERVAQFNVKNQHLEFPKLILRIGIHSGDAIVGNVGSEERLSFTALGDSVNLTSRLEAINKAYNTQIIVSKPIYDAAKNHFPFRLLDEVAVRGKRESTTIYELITAQNLQNLKQHIAEFESAFCYYQKGNWDESLKLFAQLTPAYPGDQLAELYMKRCQILIKKPSEIWDGIWRDENEF</sequence>
<evidence type="ECO:0000313" key="11">
    <source>
        <dbReference type="Proteomes" id="UP000254476"/>
    </source>
</evidence>
<dbReference type="Proteomes" id="UP000254476">
    <property type="component" value="Unassembled WGS sequence"/>
</dbReference>
<dbReference type="Gene3D" id="3.30.450.20">
    <property type="entry name" value="PAS domain"/>
    <property type="match status" value="1"/>
</dbReference>
<dbReference type="InterPro" id="IPR033479">
    <property type="entry name" value="dCache_1"/>
</dbReference>
<reference evidence="9 11" key="2">
    <citation type="submission" date="2018-06" db="EMBL/GenBank/DDBJ databases">
        <authorList>
            <consortium name="Pathogen Informatics"/>
            <person name="Doyle S."/>
        </authorList>
    </citation>
    <scope>NUCLEOTIDE SEQUENCE [LARGE SCALE GENOMIC DNA]</scope>
    <source>
        <strain evidence="9 11">NCTC12388</strain>
    </source>
</reference>
<protein>
    <submittedName>
        <fullName evidence="9">Guanylate cyclase</fullName>
        <ecNumber evidence="9">4.6.1.1</ecNumber>
    </submittedName>
</protein>
<keyword evidence="10" id="KW-1185">Reference proteome</keyword>
<dbReference type="GO" id="GO:0035556">
    <property type="term" value="P:intracellular signal transduction"/>
    <property type="evidence" value="ECO:0007669"/>
    <property type="project" value="InterPro"/>
</dbReference>
<evidence type="ECO:0000313" key="9">
    <source>
        <dbReference type="EMBL" id="STX44658.1"/>
    </source>
</evidence>
<evidence type="ECO:0000256" key="2">
    <source>
        <dbReference type="ARBA" id="ARBA00022475"/>
    </source>
</evidence>
<keyword evidence="4 6" id="KW-1133">Transmembrane helix</keyword>
<dbReference type="GO" id="GO:0004016">
    <property type="term" value="F:adenylate cyclase activity"/>
    <property type="evidence" value="ECO:0007669"/>
    <property type="project" value="UniProtKB-EC"/>
</dbReference>
<dbReference type="AlphaFoldDB" id="A0A378JC46"/>
<keyword evidence="5 6" id="KW-0472">Membrane</keyword>
<evidence type="ECO:0000313" key="8">
    <source>
        <dbReference type="EMBL" id="KTD10999.1"/>
    </source>
</evidence>
<organism evidence="9 11">
    <name type="scientific">Legionella gratiana</name>
    <dbReference type="NCBI Taxonomy" id="45066"/>
    <lineage>
        <taxon>Bacteria</taxon>
        <taxon>Pseudomonadati</taxon>
        <taxon>Pseudomonadota</taxon>
        <taxon>Gammaproteobacteria</taxon>
        <taxon>Legionellales</taxon>
        <taxon>Legionellaceae</taxon>
        <taxon>Legionella</taxon>
    </lineage>
</organism>
<evidence type="ECO:0000256" key="3">
    <source>
        <dbReference type="ARBA" id="ARBA00022692"/>
    </source>
</evidence>
<dbReference type="EMBL" id="LNYE01000022">
    <property type="protein sequence ID" value="KTD10999.1"/>
    <property type="molecule type" value="Genomic_DNA"/>
</dbReference>
<accession>A0A378JC46</accession>
<reference evidence="8 10" key="1">
    <citation type="submission" date="2015-11" db="EMBL/GenBank/DDBJ databases">
        <title>Genomic analysis of 38 Legionella species identifies large and diverse effector repertoires.</title>
        <authorList>
            <person name="Burstein D."/>
            <person name="Amaro F."/>
            <person name="Zusman T."/>
            <person name="Lifshitz Z."/>
            <person name="Cohen O."/>
            <person name="Gilbert J.A."/>
            <person name="Pupko T."/>
            <person name="Shuman H.A."/>
            <person name="Segal G."/>
        </authorList>
    </citation>
    <scope>NUCLEOTIDE SEQUENCE [LARGE SCALE GENOMIC DNA]</scope>
    <source>
        <strain evidence="8 10">Lyon 8420412</strain>
    </source>
</reference>
<dbReference type="Gene3D" id="3.30.70.1230">
    <property type="entry name" value="Nucleotide cyclase"/>
    <property type="match status" value="1"/>
</dbReference>
<dbReference type="STRING" id="45066.Lgra_1965"/>
<comment type="subcellular location">
    <subcellularLocation>
        <location evidence="1">Cell membrane</location>
        <topology evidence="1">Multi-pass membrane protein</topology>
    </subcellularLocation>
</comment>
<dbReference type="PANTHER" id="PTHR43081">
    <property type="entry name" value="ADENYLATE CYCLASE, TERMINAL-DIFFERENTIATION SPECIFIC-RELATED"/>
    <property type="match status" value="1"/>
</dbReference>
<dbReference type="RefSeq" id="WP_058499076.1">
    <property type="nucleotide sequence ID" value="NZ_CAAAHW010000003.1"/>
</dbReference>
<dbReference type="GO" id="GO:0006171">
    <property type="term" value="P:cAMP biosynthetic process"/>
    <property type="evidence" value="ECO:0007669"/>
    <property type="project" value="TreeGrafter"/>
</dbReference>
<dbReference type="PANTHER" id="PTHR43081:SF1">
    <property type="entry name" value="ADENYLATE CYCLASE, TERMINAL-DIFFERENTIATION SPECIFIC"/>
    <property type="match status" value="1"/>
</dbReference>
<evidence type="ECO:0000256" key="4">
    <source>
        <dbReference type="ARBA" id="ARBA00022989"/>
    </source>
</evidence>
<gene>
    <name evidence="9" type="primary">cyaA_2</name>
    <name evidence="8" type="ORF">Lgra_1965</name>
    <name evidence="9" type="ORF">NCTC12388_01644</name>
</gene>
<keyword evidence="3 6" id="KW-0812">Transmembrane</keyword>
<proteinExistence type="predicted"/>
<feature type="transmembrane region" description="Helical" evidence="6">
    <location>
        <begin position="7"/>
        <end position="36"/>
    </location>
</feature>
<dbReference type="SMART" id="SM00044">
    <property type="entry name" value="CYCc"/>
    <property type="match status" value="1"/>
</dbReference>
<dbReference type="CDD" id="cd12913">
    <property type="entry name" value="PDC1_MCP_like"/>
    <property type="match status" value="1"/>
</dbReference>
<dbReference type="Pfam" id="PF00211">
    <property type="entry name" value="Guanylate_cyc"/>
    <property type="match status" value="1"/>
</dbReference>
<evidence type="ECO:0000256" key="1">
    <source>
        <dbReference type="ARBA" id="ARBA00004651"/>
    </source>
</evidence>
<keyword evidence="2" id="KW-1003">Cell membrane</keyword>
<keyword evidence="9" id="KW-0456">Lyase</keyword>
<dbReference type="EC" id="4.6.1.1" evidence="9"/>
<feature type="domain" description="Guanylate cyclase" evidence="7">
    <location>
        <begin position="438"/>
        <end position="570"/>
    </location>
</feature>
<dbReference type="Gene3D" id="6.10.340.10">
    <property type="match status" value="1"/>
</dbReference>
<dbReference type="InterPro" id="IPR050697">
    <property type="entry name" value="Adenylyl/Guanylyl_Cyclase_3/4"/>
</dbReference>
<dbReference type="SUPFAM" id="SSF103190">
    <property type="entry name" value="Sensory domain-like"/>
    <property type="match status" value="1"/>
</dbReference>